<sequence>MHPSTLYDVAVREHERVIADRARAHQAAPWRSERPRTTTTRVRTFVRRHRARATSAPALPARRPAADPRPAADGHLALS</sequence>
<dbReference type="EMBL" id="JAGEMK010000003">
    <property type="protein sequence ID" value="MBO1751660.1"/>
    <property type="molecule type" value="Genomic_DNA"/>
</dbReference>
<gene>
    <name evidence="2" type="ORF">J4G33_07565</name>
</gene>
<accession>A0A939RUS4</accession>
<feature type="region of interest" description="Disordered" evidence="1">
    <location>
        <begin position="48"/>
        <end position="79"/>
    </location>
</feature>
<name>A0A939RUS4_9CELL</name>
<dbReference type="RefSeq" id="WP_208055338.1">
    <property type="nucleotide sequence ID" value="NZ_JAGEMK010000003.1"/>
</dbReference>
<comment type="caution">
    <text evidence="2">The sequence shown here is derived from an EMBL/GenBank/DDBJ whole genome shotgun (WGS) entry which is preliminary data.</text>
</comment>
<proteinExistence type="predicted"/>
<evidence type="ECO:0000256" key="1">
    <source>
        <dbReference type="SAM" id="MobiDB-lite"/>
    </source>
</evidence>
<protein>
    <submittedName>
        <fullName evidence="2">Uncharacterized protein</fullName>
    </submittedName>
</protein>
<dbReference type="Proteomes" id="UP000664209">
    <property type="component" value="Unassembled WGS sequence"/>
</dbReference>
<keyword evidence="3" id="KW-1185">Reference proteome</keyword>
<reference evidence="2" key="1">
    <citation type="submission" date="2021-03" db="EMBL/GenBank/DDBJ databases">
        <title>Actinotalea soli sp. nov., isolated from soil.</title>
        <authorList>
            <person name="Ping W."/>
            <person name="Zhang J."/>
        </authorList>
    </citation>
    <scope>NUCLEOTIDE SEQUENCE</scope>
    <source>
        <strain evidence="2">BY-33</strain>
    </source>
</reference>
<organism evidence="2 3">
    <name type="scientific">Actinotalea soli</name>
    <dbReference type="NCBI Taxonomy" id="2819234"/>
    <lineage>
        <taxon>Bacteria</taxon>
        <taxon>Bacillati</taxon>
        <taxon>Actinomycetota</taxon>
        <taxon>Actinomycetes</taxon>
        <taxon>Micrococcales</taxon>
        <taxon>Cellulomonadaceae</taxon>
        <taxon>Actinotalea</taxon>
    </lineage>
</organism>
<evidence type="ECO:0000313" key="3">
    <source>
        <dbReference type="Proteomes" id="UP000664209"/>
    </source>
</evidence>
<evidence type="ECO:0000313" key="2">
    <source>
        <dbReference type="EMBL" id="MBO1751660.1"/>
    </source>
</evidence>
<feature type="compositionally biased region" description="Low complexity" evidence="1">
    <location>
        <begin position="53"/>
        <end position="63"/>
    </location>
</feature>
<dbReference type="AlphaFoldDB" id="A0A939RUS4"/>